<accession>A0A6G0W6P7</accession>
<dbReference type="Proteomes" id="UP000478052">
    <property type="component" value="Unassembled WGS sequence"/>
</dbReference>
<dbReference type="AlphaFoldDB" id="A0A6G0W6P7"/>
<dbReference type="SUPFAM" id="SSF47769">
    <property type="entry name" value="SAM/Pointed domain"/>
    <property type="match status" value="1"/>
</dbReference>
<name>A0A6G0W6P7_APHCR</name>
<dbReference type="EMBL" id="VUJU01009030">
    <property type="protein sequence ID" value="KAF0722812.1"/>
    <property type="molecule type" value="Genomic_DNA"/>
</dbReference>
<dbReference type="InterPro" id="IPR013761">
    <property type="entry name" value="SAM/pointed_sf"/>
</dbReference>
<dbReference type="OrthoDB" id="76949at2759"/>
<gene>
    <name evidence="1" type="ORF">FWK35_00032143</name>
</gene>
<dbReference type="Gene3D" id="1.10.150.50">
    <property type="entry name" value="Transcription Factor, Ets-1"/>
    <property type="match status" value="1"/>
</dbReference>
<evidence type="ECO:0000313" key="2">
    <source>
        <dbReference type="Proteomes" id="UP000478052"/>
    </source>
</evidence>
<organism evidence="1 2">
    <name type="scientific">Aphis craccivora</name>
    <name type="common">Cowpea aphid</name>
    <dbReference type="NCBI Taxonomy" id="307492"/>
    <lineage>
        <taxon>Eukaryota</taxon>
        <taxon>Metazoa</taxon>
        <taxon>Ecdysozoa</taxon>
        <taxon>Arthropoda</taxon>
        <taxon>Hexapoda</taxon>
        <taxon>Insecta</taxon>
        <taxon>Pterygota</taxon>
        <taxon>Neoptera</taxon>
        <taxon>Paraneoptera</taxon>
        <taxon>Hemiptera</taxon>
        <taxon>Sternorrhyncha</taxon>
        <taxon>Aphidomorpha</taxon>
        <taxon>Aphidoidea</taxon>
        <taxon>Aphididae</taxon>
        <taxon>Aphidini</taxon>
        <taxon>Aphis</taxon>
        <taxon>Aphis</taxon>
    </lineage>
</organism>
<keyword evidence="2" id="KW-1185">Reference proteome</keyword>
<comment type="caution">
    <text evidence="1">The sequence shown here is derived from an EMBL/GenBank/DDBJ whole genome shotgun (WGS) entry which is preliminary data.</text>
</comment>
<reference evidence="1 2" key="1">
    <citation type="submission" date="2019-08" db="EMBL/GenBank/DDBJ databases">
        <title>Whole genome of Aphis craccivora.</title>
        <authorList>
            <person name="Voronova N.V."/>
            <person name="Shulinski R.S."/>
            <person name="Bandarenka Y.V."/>
            <person name="Zhorov D.G."/>
            <person name="Warner D."/>
        </authorList>
    </citation>
    <scope>NUCLEOTIDE SEQUENCE [LARGE SCALE GENOMIC DNA]</scope>
    <source>
        <strain evidence="1">180601</strain>
        <tissue evidence="1">Whole Body</tissue>
    </source>
</reference>
<protein>
    <submittedName>
        <fullName evidence="1">C2H2-type domain-containing protein</fullName>
    </submittedName>
</protein>
<sequence>MAEEFTISKLKEWESENCIEKFKDECIDSEALMSLTELMLNKELIPQIGYRAKLLKGINELKTKSSINTDLIDITNQVNMNFEDLNNFPIEIVNNNLETGVFIESNTEHNYTDNVVIEDTSLNDSNKNINDVKNIHESIVKKAITFGLTVQLYILIEGSIIEEINSEEKIQSFLIINNTNYKLETPLKAVDTCFKSFFTFNYKYPVEGEQVWAFIQKYFFQINTDTDKCFPQMDTIINDLILVVAVNHVPSISASAIENNEPYTMGNESNTTINETPNKTVEAYALSLSCKWYGQLGIPRNKVQDILDDEQFFMQSCLSILKLNIDKNVSVSNDNDKKYICSLFKALSDPFVKIKTENLRLKMLNDI</sequence>
<proteinExistence type="predicted"/>
<evidence type="ECO:0000313" key="1">
    <source>
        <dbReference type="EMBL" id="KAF0722812.1"/>
    </source>
</evidence>